<protein>
    <submittedName>
        <fullName evidence="2">Uncharacterized protein</fullName>
    </submittedName>
</protein>
<feature type="transmembrane region" description="Helical" evidence="1">
    <location>
        <begin position="337"/>
        <end position="359"/>
    </location>
</feature>
<dbReference type="EMBL" id="LUCH01000759">
    <property type="protein sequence ID" value="KAF5404375.1"/>
    <property type="molecule type" value="Genomic_DNA"/>
</dbReference>
<evidence type="ECO:0000256" key="1">
    <source>
        <dbReference type="SAM" id="Phobius"/>
    </source>
</evidence>
<comment type="caution">
    <text evidence="2">The sequence shown here is derived from an EMBL/GenBank/DDBJ whole genome shotgun (WGS) entry which is preliminary data.</text>
</comment>
<name>A0A8J4T4M7_9TREM</name>
<feature type="transmembrane region" description="Helical" evidence="1">
    <location>
        <begin position="240"/>
        <end position="266"/>
    </location>
</feature>
<evidence type="ECO:0000313" key="3">
    <source>
        <dbReference type="Proteomes" id="UP000748531"/>
    </source>
</evidence>
<sequence>MIDSFSAFISSRSELAVKQMSKFNLQWPVYVQTTTAYHIESSSSTDNFHEQHNAFAFTVEFLGLSVCLLTAGLCLLSHLCAIIWDIPSVPNNEKFRLPFPLNKGLNKLVSMLTYLDFCSFLTALIGVFAAFMLVTTNGLRYHIYADQYSLNQTMELLSAWNKSVLQLSPRLCKINHITGLLNSVLIVICNLTILAVVTNLIGRFRRKSNKRLTTRSVFSIPSEASLVTKDIWVCLRLSRLILSLSSILITVGGLILLGWTLQIIGLDNEWSISMNGSSTDTVMDGLSITVGLFSIGAGLFSVIAVQCCSTPIDVLFDPREDSQSQVEWNRHKFGHPLFLVAVILTMSVLPLSAGVYFLLRINVIRFDSRSTKQSSSTLASQKLASMGYALHNFADLAAYLVAGSLLTTLLIDLVVRIKLLDGKRSDGPNTTWTDTNAISMGLKCGSVSSCNQLRVNAHHLNCSTAPTTDYWRETLLRSPSGKTITTWQNSQPNTRSPVEGNCEQHVFFPSVYQPQIHSLGHGFRKHTTEGQMRFGRQHKSLQHSISAYPEVMTHQLSESSKPQTQMTQISPPVSFGKVESQLVYTCANVSPIQTSTPKTGLVCAIKCQTKPPNFSNCRRTDTCEYMSCDLVRPEQAAAVNSEIVPLGFDLDGQPGCSIGYYYIDATSEDLITKV</sequence>
<dbReference type="OrthoDB" id="6248307at2759"/>
<accession>A0A8J4T4M7</accession>
<keyword evidence="3" id="KW-1185">Reference proteome</keyword>
<keyword evidence="1" id="KW-0812">Transmembrane</keyword>
<feature type="transmembrane region" description="Helical" evidence="1">
    <location>
        <begin position="180"/>
        <end position="201"/>
    </location>
</feature>
<feature type="transmembrane region" description="Helical" evidence="1">
    <location>
        <begin position="61"/>
        <end position="87"/>
    </location>
</feature>
<proteinExistence type="predicted"/>
<keyword evidence="1" id="KW-0472">Membrane</keyword>
<dbReference type="AlphaFoldDB" id="A0A8J4T4M7"/>
<dbReference type="Proteomes" id="UP000748531">
    <property type="component" value="Unassembled WGS sequence"/>
</dbReference>
<organism evidence="2 3">
    <name type="scientific">Paragonimus heterotremus</name>
    <dbReference type="NCBI Taxonomy" id="100268"/>
    <lineage>
        <taxon>Eukaryota</taxon>
        <taxon>Metazoa</taxon>
        <taxon>Spiralia</taxon>
        <taxon>Lophotrochozoa</taxon>
        <taxon>Platyhelminthes</taxon>
        <taxon>Trematoda</taxon>
        <taxon>Digenea</taxon>
        <taxon>Plagiorchiida</taxon>
        <taxon>Troglotremata</taxon>
        <taxon>Troglotrematidae</taxon>
        <taxon>Paragonimus</taxon>
    </lineage>
</organism>
<reference evidence="2" key="1">
    <citation type="submission" date="2019-05" db="EMBL/GenBank/DDBJ databases">
        <title>Annotation for the trematode Paragonimus heterotremus.</title>
        <authorList>
            <person name="Choi Y.-J."/>
        </authorList>
    </citation>
    <scope>NUCLEOTIDE SEQUENCE</scope>
    <source>
        <strain evidence="2">LC</strain>
    </source>
</reference>
<feature type="transmembrane region" description="Helical" evidence="1">
    <location>
        <begin position="108"/>
        <end position="134"/>
    </location>
</feature>
<feature type="transmembrane region" description="Helical" evidence="1">
    <location>
        <begin position="286"/>
        <end position="316"/>
    </location>
</feature>
<feature type="transmembrane region" description="Helical" evidence="1">
    <location>
        <begin position="396"/>
        <end position="415"/>
    </location>
</feature>
<gene>
    <name evidence="2" type="ORF">PHET_01991</name>
</gene>
<evidence type="ECO:0000313" key="2">
    <source>
        <dbReference type="EMBL" id="KAF5404375.1"/>
    </source>
</evidence>
<keyword evidence="1" id="KW-1133">Transmembrane helix</keyword>